<dbReference type="Pfam" id="PF06778">
    <property type="entry name" value="Chlor_dismutase"/>
    <property type="match status" value="1"/>
</dbReference>
<dbReference type="GO" id="GO:0016491">
    <property type="term" value="F:oxidoreductase activity"/>
    <property type="evidence" value="ECO:0007669"/>
    <property type="project" value="InterPro"/>
</dbReference>
<dbReference type="PANTHER" id="PTHR36843:SF1">
    <property type="entry name" value="COPROHEME DECARBOXYLASE"/>
    <property type="match status" value="1"/>
</dbReference>
<evidence type="ECO:0000256" key="2">
    <source>
        <dbReference type="ARBA" id="ARBA00022723"/>
    </source>
</evidence>
<dbReference type="PANTHER" id="PTHR36843">
    <property type="entry name" value="HEME-DEPENDENT PEROXIDASE YWFI-RELATED"/>
    <property type="match status" value="1"/>
</dbReference>
<gene>
    <name evidence="4" type="ORF">apy_13860</name>
</gene>
<evidence type="ECO:0000313" key="4">
    <source>
        <dbReference type="EMBL" id="GBF09661.1"/>
    </source>
</evidence>
<dbReference type="OrthoDB" id="8690at2157"/>
<dbReference type="EMBL" id="BDMD01000081">
    <property type="protein sequence ID" value="GBF09661.1"/>
    <property type="molecule type" value="Genomic_DNA"/>
</dbReference>
<evidence type="ECO:0000256" key="3">
    <source>
        <dbReference type="ARBA" id="ARBA00023004"/>
    </source>
</evidence>
<dbReference type="InterPro" id="IPR010644">
    <property type="entry name" value="ChdC/CLD"/>
</dbReference>
<keyword evidence="1" id="KW-0349">Heme</keyword>
<evidence type="ECO:0008006" key="6">
    <source>
        <dbReference type="Google" id="ProtNLM"/>
    </source>
</evidence>
<proteinExistence type="predicted"/>
<dbReference type="InterPro" id="IPR011008">
    <property type="entry name" value="Dimeric_a/b-barrel"/>
</dbReference>
<organism evidence="4 5">
    <name type="scientific">Aeropyrum pernix</name>
    <dbReference type="NCBI Taxonomy" id="56636"/>
    <lineage>
        <taxon>Archaea</taxon>
        <taxon>Thermoproteota</taxon>
        <taxon>Thermoprotei</taxon>
        <taxon>Desulfurococcales</taxon>
        <taxon>Desulfurococcaceae</taxon>
        <taxon>Aeropyrum</taxon>
    </lineage>
</organism>
<dbReference type="Gene3D" id="3.30.70.1030">
    <property type="entry name" value="Apc35880, domain 1"/>
    <property type="match status" value="1"/>
</dbReference>
<sequence length="211" mass="23697">MGLYIVVAGYSVRRGGSCPSGVRAAEAWRSVVSEAAESSDAMVSRAYLNISGPGHLSLVAAFAEAGGLGRFRLELSRWGCVEEAAWWPAYYKESPYARSKTAEEVVEALKNSKFRFLVAYPMKKSPTWYLEPEDVRRRAMGEHIRIAIERTRENPVLSVTTYAFGIADYEFLVIYEVDSIPAWIETVEALRAAEARKWIIREEPVLLGLRL</sequence>
<dbReference type="GO" id="GO:0020037">
    <property type="term" value="F:heme binding"/>
    <property type="evidence" value="ECO:0007669"/>
    <property type="project" value="InterPro"/>
</dbReference>
<reference evidence="4 5" key="1">
    <citation type="submission" date="2017-02" db="EMBL/GenBank/DDBJ databases">
        <title>isolation and characterization of a novel temperate virus Aeropyrum globular virus 1 infecting hyperthermophilic archaeon Aeropyrum.</title>
        <authorList>
            <person name="Yumiya M."/>
            <person name="Yoshida T."/>
            <person name="Sako Y."/>
        </authorList>
    </citation>
    <scope>NUCLEOTIDE SEQUENCE [LARGE SCALE GENOMIC DNA]</scope>
    <source>
        <strain evidence="4 5">YK1-12-2013</strain>
    </source>
</reference>
<dbReference type="RefSeq" id="WP_131160610.1">
    <property type="nucleotide sequence ID" value="NZ_BDMD01000081.1"/>
</dbReference>
<evidence type="ECO:0000313" key="5">
    <source>
        <dbReference type="Proteomes" id="UP000291213"/>
    </source>
</evidence>
<keyword evidence="3" id="KW-0408">Iron</keyword>
<evidence type="ECO:0000256" key="1">
    <source>
        <dbReference type="ARBA" id="ARBA00022617"/>
    </source>
</evidence>
<keyword evidence="2" id="KW-0479">Metal-binding</keyword>
<accession>A0A401HB39</accession>
<name>A0A401HB39_AERPX</name>
<dbReference type="AlphaFoldDB" id="A0A401HB39"/>
<dbReference type="SUPFAM" id="SSF54909">
    <property type="entry name" value="Dimeric alpha+beta barrel"/>
    <property type="match status" value="1"/>
</dbReference>
<protein>
    <recommendedName>
        <fullName evidence="6">Chlorite dismutase</fullName>
    </recommendedName>
</protein>
<comment type="caution">
    <text evidence="4">The sequence shown here is derived from an EMBL/GenBank/DDBJ whole genome shotgun (WGS) entry which is preliminary data.</text>
</comment>
<dbReference type="GO" id="GO:0046872">
    <property type="term" value="F:metal ion binding"/>
    <property type="evidence" value="ECO:0007669"/>
    <property type="project" value="UniProtKB-KW"/>
</dbReference>
<dbReference type="Proteomes" id="UP000291213">
    <property type="component" value="Unassembled WGS sequence"/>
</dbReference>